<accession>A0A933IBK0</accession>
<organism evidence="1 2">
    <name type="scientific">candidate division TA06 bacterium</name>
    <dbReference type="NCBI Taxonomy" id="2250710"/>
    <lineage>
        <taxon>Bacteria</taxon>
        <taxon>Bacteria division TA06</taxon>
    </lineage>
</organism>
<name>A0A933IBK0_UNCT6</name>
<comment type="caution">
    <text evidence="1">The sequence shown here is derived from an EMBL/GenBank/DDBJ whole genome shotgun (WGS) entry which is preliminary data.</text>
</comment>
<reference evidence="1" key="1">
    <citation type="submission" date="2020-07" db="EMBL/GenBank/DDBJ databases">
        <title>Huge and variable diversity of episymbiotic CPR bacteria and DPANN archaea in groundwater ecosystems.</title>
        <authorList>
            <person name="He C.Y."/>
            <person name="Keren R."/>
            <person name="Whittaker M."/>
            <person name="Farag I.F."/>
            <person name="Doudna J."/>
            <person name="Cate J.H.D."/>
            <person name="Banfield J.F."/>
        </authorList>
    </citation>
    <scope>NUCLEOTIDE SEQUENCE</scope>
    <source>
        <strain evidence="1">NC_groundwater_1520_Pr4_B-0.1um_53_5</strain>
    </source>
</reference>
<dbReference type="AlphaFoldDB" id="A0A933IBK0"/>
<proteinExistence type="predicted"/>
<protein>
    <submittedName>
        <fullName evidence="1">Uncharacterized protein</fullName>
    </submittedName>
</protein>
<dbReference type="Proteomes" id="UP000736328">
    <property type="component" value="Unassembled WGS sequence"/>
</dbReference>
<gene>
    <name evidence="1" type="ORF">HY768_03635</name>
</gene>
<sequence length="94" mass="10902">MEKDNIIVNTEYSGKIINHVEQLYEENIVLNVSENGQDKVISLKETKRAIYPQEFLCIINNIDSLEFVGWWNDWDLGQELGKAAKINRPIIILL</sequence>
<evidence type="ECO:0000313" key="1">
    <source>
        <dbReference type="EMBL" id="MBI4726309.1"/>
    </source>
</evidence>
<evidence type="ECO:0000313" key="2">
    <source>
        <dbReference type="Proteomes" id="UP000736328"/>
    </source>
</evidence>
<dbReference type="EMBL" id="JACQXR010000043">
    <property type="protein sequence ID" value="MBI4726309.1"/>
    <property type="molecule type" value="Genomic_DNA"/>
</dbReference>